<evidence type="ECO:0000256" key="1">
    <source>
        <dbReference type="HAMAP-Rule" id="MF_01972"/>
    </source>
</evidence>
<feature type="binding site" evidence="1">
    <location>
        <position position="147"/>
    </location>
    <ligand>
        <name>substrate</name>
    </ligand>
</feature>
<evidence type="ECO:0000313" key="3">
    <source>
        <dbReference type="EMBL" id="MBY8885366.1"/>
    </source>
</evidence>
<keyword evidence="1" id="KW-0560">Oxidoreductase</keyword>
<keyword evidence="1" id="KW-0349">Heme</keyword>
<keyword evidence="1" id="KW-0479">Metal-binding</keyword>
<keyword evidence="1" id="KW-0823">Tryptophan catabolism</keyword>
<comment type="catalytic activity">
    <reaction evidence="1">
        <text>L-tryptophan + O2 = N-formyl-L-kynurenine</text>
        <dbReference type="Rhea" id="RHEA:24536"/>
        <dbReference type="ChEBI" id="CHEBI:15379"/>
        <dbReference type="ChEBI" id="CHEBI:57912"/>
        <dbReference type="ChEBI" id="CHEBI:58629"/>
        <dbReference type="EC" id="1.13.11.11"/>
    </reaction>
</comment>
<feature type="binding site" description="axial binding residue" evidence="1">
    <location>
        <position position="270"/>
    </location>
    <ligand>
        <name>heme</name>
        <dbReference type="ChEBI" id="CHEBI:30413"/>
    </ligand>
    <ligandPart>
        <name>Fe</name>
        <dbReference type="ChEBI" id="CHEBI:18248"/>
    </ligandPart>
</feature>
<dbReference type="EMBL" id="JAINVZ010000005">
    <property type="protein sequence ID" value="MBY8885366.1"/>
    <property type="molecule type" value="Genomic_DNA"/>
</dbReference>
<feature type="compositionally biased region" description="Basic and acidic residues" evidence="2">
    <location>
        <begin position="1"/>
        <end position="15"/>
    </location>
</feature>
<proteinExistence type="inferred from homology"/>
<evidence type="ECO:0000256" key="2">
    <source>
        <dbReference type="SAM" id="MobiDB-lite"/>
    </source>
</evidence>
<keyword evidence="1" id="KW-0223">Dioxygenase</keyword>
<keyword evidence="4" id="KW-1185">Reference proteome</keyword>
<dbReference type="InterPro" id="IPR004981">
    <property type="entry name" value="Trp_2_3_dOase"/>
</dbReference>
<comment type="subunit">
    <text evidence="1">Homotetramer.</text>
</comment>
<dbReference type="SUPFAM" id="SSF140959">
    <property type="entry name" value="Indolic compounds 2,3-dioxygenase-like"/>
    <property type="match status" value="1"/>
</dbReference>
<comment type="similarity">
    <text evidence="1">Belongs to the tryptophan 2,3-dioxygenase family.</text>
</comment>
<reference evidence="3 4" key="1">
    <citation type="submission" date="2021-08" db="EMBL/GenBank/DDBJ databases">
        <title>Streptomyces sp. PTM05 isolated from lichen.</title>
        <authorList>
            <person name="Somphong A."/>
            <person name="Phongsopitanun W."/>
            <person name="Tanasupawat S."/>
        </authorList>
    </citation>
    <scope>NUCLEOTIDE SEQUENCE [LARGE SCALE GENOMIC DNA]</scope>
    <source>
        <strain evidence="3 4">Ptm05</strain>
    </source>
</reference>
<gene>
    <name evidence="1" type="primary">kynA</name>
    <name evidence="3" type="ORF">K7472_10960</name>
</gene>
<evidence type="ECO:0000313" key="4">
    <source>
        <dbReference type="Proteomes" id="UP001198565"/>
    </source>
</evidence>
<dbReference type="InterPro" id="IPR037217">
    <property type="entry name" value="Trp/Indoleamine_2_3_dOase-like"/>
</dbReference>
<dbReference type="HAMAP" id="MF_01972">
    <property type="entry name" value="T23O"/>
    <property type="match status" value="1"/>
</dbReference>
<feature type="region of interest" description="Disordered" evidence="2">
    <location>
        <begin position="1"/>
        <end position="22"/>
    </location>
</feature>
<dbReference type="Gene3D" id="1.20.58.480">
    <property type="match status" value="1"/>
</dbReference>
<comment type="function">
    <text evidence="1">Heme-dependent dioxygenase that catalyzes the oxidative cleavage of the L-tryptophan (L-Trp) pyrrole ring and converts L-tryptophan to N-formyl-L-kynurenine. Catalyzes the oxidative cleavage of the indole moiety.</text>
</comment>
<dbReference type="RefSeq" id="WP_222976652.1">
    <property type="nucleotide sequence ID" value="NZ_JAINVZ010000005.1"/>
</dbReference>
<dbReference type="PANTHER" id="PTHR10138">
    <property type="entry name" value="TRYPTOPHAN 2,3-DIOXYGENASE"/>
    <property type="match status" value="1"/>
</dbReference>
<dbReference type="EC" id="1.13.11.11" evidence="1"/>
<comment type="caution">
    <text evidence="3">The sequence shown here is derived from an EMBL/GenBank/DDBJ whole genome shotgun (WGS) entry which is preliminary data.</text>
</comment>
<comment type="caution">
    <text evidence="1">Lacks conserved residue(s) required for the propagation of feature annotation.</text>
</comment>
<organism evidence="3 4">
    <name type="scientific">Streptantibioticus parmotrematis</name>
    <dbReference type="NCBI Taxonomy" id="2873249"/>
    <lineage>
        <taxon>Bacteria</taxon>
        <taxon>Bacillati</taxon>
        <taxon>Actinomycetota</taxon>
        <taxon>Actinomycetes</taxon>
        <taxon>Kitasatosporales</taxon>
        <taxon>Streptomycetaceae</taxon>
        <taxon>Streptantibioticus</taxon>
    </lineage>
</organism>
<dbReference type="Pfam" id="PF03301">
    <property type="entry name" value="Trp_dioxygenase"/>
    <property type="match status" value="2"/>
</dbReference>
<comment type="cofactor">
    <cofactor evidence="1">
        <name>heme</name>
        <dbReference type="ChEBI" id="CHEBI:30413"/>
    </cofactor>
    <text evidence="1">Binds 1 heme group per subunit.</text>
</comment>
<feature type="binding site" evidence="1">
    <location>
        <position position="284"/>
    </location>
    <ligand>
        <name>substrate</name>
    </ligand>
</feature>
<sequence length="312" mass="34692">MRQSTSHDVRPRPDADGPLDAGVRDLGRLDDAQRAARAAATGGCPVLTFDGARTPYIDYQSVDVLHSLQQPRSGAPAELTFYVLGQVKELLFKLMYEDLRRVRDDLDADAVGAAVWSLRRLRKVADLLVNTWDVLGTLSPSEFNSFRDHLGDASGLQSYMYRMLEFVLGNKRPSLTTPHTGVPHVSEQVRRALEERSVYDAAVALLARRGAAIDPATLRHDPARPRPDCPTVEQAWRDVYRELGPADEVFQLAEALMDVAEAMSRWRALHLLVVERTIGNKPGTGGSSGAAWLRRVNEHRFFGELWAARSVL</sequence>
<dbReference type="Proteomes" id="UP001198565">
    <property type="component" value="Unassembled WGS sequence"/>
</dbReference>
<name>A0ABS7QQ96_9ACTN</name>
<protein>
    <recommendedName>
        <fullName evidence="1">Tryptophan 2,3-dioxygenase</fullName>
        <shortName evidence="1">TDO</shortName>
        <ecNumber evidence="1">1.13.11.11</ecNumber>
    </recommendedName>
    <alternativeName>
        <fullName evidence="1">Tryptamin 2,3-dioxygenase</fullName>
    </alternativeName>
    <alternativeName>
        <fullName evidence="1">Tryptophan oxygenase</fullName>
        <shortName evidence="1">TO</shortName>
        <shortName evidence="1">TRPO</shortName>
    </alternativeName>
    <alternativeName>
        <fullName evidence="1">Tryptophan pyrrolase</fullName>
    </alternativeName>
    <alternativeName>
        <fullName evidence="1">Tryptophanase</fullName>
    </alternativeName>
</protein>
<keyword evidence="1" id="KW-0408">Iron</keyword>
<accession>A0ABS7QQ96</accession>
<comment type="pathway">
    <text evidence="1">Amino-acid degradation; L-tryptophan degradation via kynurenine pathway; L-kynurenine from L-tryptophan: step 1/2.</text>
</comment>
<dbReference type="PANTHER" id="PTHR10138:SF0">
    <property type="entry name" value="TRYPTOPHAN 2,3-DIOXYGENASE"/>
    <property type="match status" value="1"/>
</dbReference>